<feature type="transmembrane region" description="Helical" evidence="6">
    <location>
        <begin position="162"/>
        <end position="184"/>
    </location>
</feature>
<keyword evidence="4 6" id="KW-0472">Membrane</keyword>
<dbReference type="HOGENOM" id="CLU_049867_0_0_0"/>
<proteinExistence type="predicted"/>
<keyword evidence="3 6" id="KW-1133">Transmembrane helix</keyword>
<dbReference type="OrthoDB" id="90127at2"/>
<keyword evidence="2 6" id="KW-0812">Transmembrane</keyword>
<reference evidence="7 8" key="1">
    <citation type="submission" date="2012-02" db="EMBL/GenBank/DDBJ databases">
        <title>Complete genome sequence of Phycisphaera mikurensis NBRC 102666.</title>
        <authorList>
            <person name="Ankai A."/>
            <person name="Hosoyama A."/>
            <person name="Terui Y."/>
            <person name="Sekine M."/>
            <person name="Fukai R."/>
            <person name="Kato Y."/>
            <person name="Nakamura S."/>
            <person name="Yamada-Narita S."/>
            <person name="Kawakoshi A."/>
            <person name="Fukunaga Y."/>
            <person name="Yamazaki S."/>
            <person name="Fujita N."/>
        </authorList>
    </citation>
    <scope>NUCLEOTIDE SEQUENCE [LARGE SCALE GENOMIC DNA]</scope>
    <source>
        <strain evidence="8">NBRC 102666 / KCTC 22515 / FYK2301M01</strain>
        <plasmid evidence="7 8">pPSMK1</plasmid>
    </source>
</reference>
<dbReference type="RefSeq" id="WP_014438629.1">
    <property type="nucleotide sequence ID" value="NC_017081.1"/>
</dbReference>
<evidence type="ECO:0000313" key="8">
    <source>
        <dbReference type="Proteomes" id="UP000007881"/>
    </source>
</evidence>
<dbReference type="Proteomes" id="UP000007881">
    <property type="component" value="Plasmid pPSMK1"/>
</dbReference>
<keyword evidence="8" id="KW-1185">Reference proteome</keyword>
<feature type="transmembrane region" description="Helical" evidence="6">
    <location>
        <begin position="196"/>
        <end position="216"/>
    </location>
</feature>
<feature type="transmembrane region" description="Helical" evidence="6">
    <location>
        <begin position="134"/>
        <end position="156"/>
    </location>
</feature>
<organism evidence="7 8">
    <name type="scientific">Phycisphaera mikurensis (strain NBRC 102666 / KCTC 22515 / FYK2301M01)</name>
    <dbReference type="NCBI Taxonomy" id="1142394"/>
    <lineage>
        <taxon>Bacteria</taxon>
        <taxon>Pseudomonadati</taxon>
        <taxon>Planctomycetota</taxon>
        <taxon>Phycisphaerae</taxon>
        <taxon>Phycisphaerales</taxon>
        <taxon>Phycisphaeraceae</taxon>
        <taxon>Phycisphaera</taxon>
    </lineage>
</organism>
<geneLocation type="plasmid" evidence="7 8">
    <name>pPSMK1</name>
</geneLocation>
<evidence type="ECO:0000256" key="2">
    <source>
        <dbReference type="ARBA" id="ARBA00022692"/>
    </source>
</evidence>
<gene>
    <name evidence="7" type="primary">trbL</name>
    <name evidence="7" type="ordered locus">PSMK_p00640</name>
</gene>
<comment type="subcellular location">
    <subcellularLocation>
        <location evidence="1">Membrane</location>
        <topology evidence="1">Multi-pass membrane protein</topology>
    </subcellularLocation>
</comment>
<protein>
    <submittedName>
        <fullName evidence="7">Putative conjugal transfer protein TrbL</fullName>
    </submittedName>
</protein>
<dbReference type="GO" id="GO:0016020">
    <property type="term" value="C:membrane"/>
    <property type="evidence" value="ECO:0007669"/>
    <property type="project" value="UniProtKB-SubCell"/>
</dbReference>
<evidence type="ECO:0000256" key="6">
    <source>
        <dbReference type="SAM" id="Phobius"/>
    </source>
</evidence>
<accession>I0IJI8</accession>
<evidence type="ECO:0000313" key="7">
    <source>
        <dbReference type="EMBL" id="BAM05426.1"/>
    </source>
</evidence>
<evidence type="ECO:0000256" key="3">
    <source>
        <dbReference type="ARBA" id="ARBA00022989"/>
    </source>
</evidence>
<dbReference type="EMBL" id="AP012339">
    <property type="protein sequence ID" value="BAM05426.1"/>
    <property type="molecule type" value="Genomic_DNA"/>
</dbReference>
<evidence type="ECO:0000256" key="1">
    <source>
        <dbReference type="ARBA" id="ARBA00004141"/>
    </source>
</evidence>
<evidence type="ECO:0000256" key="5">
    <source>
        <dbReference type="SAM" id="MobiDB-lite"/>
    </source>
</evidence>
<dbReference type="InterPro" id="IPR007688">
    <property type="entry name" value="Conjugal_tfr_TrbL/VirB6"/>
</dbReference>
<dbReference type="GO" id="GO:0030255">
    <property type="term" value="P:protein secretion by the type IV secretion system"/>
    <property type="evidence" value="ECO:0007669"/>
    <property type="project" value="InterPro"/>
</dbReference>
<dbReference type="AlphaFoldDB" id="I0IJI8"/>
<dbReference type="Pfam" id="PF04610">
    <property type="entry name" value="TrbL"/>
    <property type="match status" value="1"/>
</dbReference>
<keyword evidence="7" id="KW-0614">Plasmid</keyword>
<feature type="region of interest" description="Disordered" evidence="5">
    <location>
        <begin position="347"/>
        <end position="385"/>
    </location>
</feature>
<sequence length="385" mass="39131">MNDVSGINVFLNQFLQTVDTGFGLLSAPSESLMEVLLLLNVVTAAFFWMFGTDVSAGQIARRIVSTGVLIWIVRQWDYLTWIVYSSFASGGLRAGGSTLTTEQFLNPGAVAQRGVTILERIAEKMGSLSGPAAFFWNFIEIASLGFAWVAVLAAFFILAIGIFFAVLIFQVGSLLALLTMPFALFKPTAWIAERPVAWVFSSGLRVASMALVVGLTESLMVGMVPATLDELTAARTSGIILGSFLMLAMTILAPRYAADLVSGGPSLGAGTFAAAGAGTARTVAAGAAAGEPALAATRAAASVVQASAGPAAGAAATGVGVLTGSSSAREFGASVGSVVSAGRGAWAARPVPDPRSSTGRHAQAASRLLDRATGGGGGGGGAPSF</sequence>
<feature type="transmembrane region" description="Helical" evidence="6">
    <location>
        <begin position="236"/>
        <end position="253"/>
    </location>
</feature>
<feature type="transmembrane region" description="Helical" evidence="6">
    <location>
        <begin position="32"/>
        <end position="51"/>
    </location>
</feature>
<feature type="compositionally biased region" description="Gly residues" evidence="5">
    <location>
        <begin position="373"/>
        <end position="385"/>
    </location>
</feature>
<name>I0IJI8_PHYMF</name>
<evidence type="ECO:0000256" key="4">
    <source>
        <dbReference type="ARBA" id="ARBA00023136"/>
    </source>
</evidence>
<dbReference type="eggNOG" id="COG3846">
    <property type="taxonomic scope" value="Bacteria"/>
</dbReference>
<dbReference type="KEGG" id="phm:PSMK_p00640"/>